<evidence type="ECO:0000313" key="2">
    <source>
        <dbReference type="WBParaSite" id="ACRNAN_scaffold3123.g12333.t1"/>
    </source>
</evidence>
<name>A0A914DM72_9BILA</name>
<organism evidence="1 2">
    <name type="scientific">Acrobeloides nanus</name>
    <dbReference type="NCBI Taxonomy" id="290746"/>
    <lineage>
        <taxon>Eukaryota</taxon>
        <taxon>Metazoa</taxon>
        <taxon>Ecdysozoa</taxon>
        <taxon>Nematoda</taxon>
        <taxon>Chromadorea</taxon>
        <taxon>Rhabditida</taxon>
        <taxon>Tylenchina</taxon>
        <taxon>Cephalobomorpha</taxon>
        <taxon>Cephaloboidea</taxon>
        <taxon>Cephalobidae</taxon>
        <taxon>Acrobeloides</taxon>
    </lineage>
</organism>
<dbReference type="WBParaSite" id="ACRNAN_scaffold3123.g12333.t1">
    <property type="protein sequence ID" value="ACRNAN_scaffold3123.g12333.t1"/>
    <property type="gene ID" value="ACRNAN_scaffold3123.g12333"/>
</dbReference>
<evidence type="ECO:0000313" key="1">
    <source>
        <dbReference type="Proteomes" id="UP000887540"/>
    </source>
</evidence>
<dbReference type="AlphaFoldDB" id="A0A914DM72"/>
<reference evidence="2" key="1">
    <citation type="submission" date="2022-11" db="UniProtKB">
        <authorList>
            <consortium name="WormBaseParasite"/>
        </authorList>
    </citation>
    <scope>IDENTIFICATION</scope>
</reference>
<sequence length="150" mass="17169">MNTPRRALGDVRNQVLGTPAIKPSLLNKEPLKTPSSGKELLQNPVVSTSQPNFLSFDGDNFEVYSEEQHKSEAVTQEAEDEGNNDYEPIETFDIRSESPDHFEDLMEHFHELEKVLMEDYPCAGDPHELYYSSDFDEDFDLDKITIVEEL</sequence>
<dbReference type="Proteomes" id="UP000887540">
    <property type="component" value="Unplaced"/>
</dbReference>
<keyword evidence="1" id="KW-1185">Reference proteome</keyword>
<proteinExistence type="predicted"/>
<accession>A0A914DM72</accession>
<protein>
    <submittedName>
        <fullName evidence="2">Uncharacterized protein</fullName>
    </submittedName>
</protein>